<reference evidence="1 2" key="1">
    <citation type="submission" date="2019-08" db="EMBL/GenBank/DDBJ databases">
        <title>100 year-old enigma solved: identification of Planctomyces bekefii, the type genus and species of the phylum Planctomycetes.</title>
        <authorList>
            <person name="Svetlana D.N."/>
            <person name="Overmann J."/>
        </authorList>
    </citation>
    <scope>NUCLEOTIDE SEQUENCE [LARGE SCALE GENOMIC DNA]</scope>
    <source>
        <strain evidence="1">Phe10_nw2017</strain>
    </source>
</reference>
<evidence type="ECO:0000313" key="1">
    <source>
        <dbReference type="EMBL" id="TWW07910.1"/>
    </source>
</evidence>
<proteinExistence type="predicted"/>
<feature type="non-terminal residue" evidence="1">
    <location>
        <position position="1"/>
    </location>
</feature>
<comment type="caution">
    <text evidence="1">The sequence shown here is derived from an EMBL/GenBank/DDBJ whole genome shotgun (WGS) entry which is preliminary data.</text>
</comment>
<protein>
    <submittedName>
        <fullName evidence="1">Uncharacterized protein</fullName>
    </submittedName>
</protein>
<gene>
    <name evidence="1" type="ORF">E3A20_29620</name>
</gene>
<dbReference type="EMBL" id="SRHE01000948">
    <property type="protein sequence ID" value="TWW07910.1"/>
    <property type="molecule type" value="Genomic_DNA"/>
</dbReference>
<evidence type="ECO:0000313" key="2">
    <source>
        <dbReference type="Proteomes" id="UP000321083"/>
    </source>
</evidence>
<accession>A0A5C6LZ38</accession>
<sequence>QISQYKISEENSPLPRDRVFFNYNYFNSVVGSAGYGECHANPDPRSTAHTRTPATTRSEIMIQPNVQL</sequence>
<keyword evidence="2" id="KW-1185">Reference proteome</keyword>
<name>A0A5C6LZ38_9PLAN</name>
<dbReference type="AlphaFoldDB" id="A0A5C6LZ38"/>
<dbReference type="Proteomes" id="UP000321083">
    <property type="component" value="Unassembled WGS sequence"/>
</dbReference>
<reference evidence="1 2" key="2">
    <citation type="submission" date="2019-08" db="EMBL/GenBank/DDBJ databases">
        <authorList>
            <person name="Henke P."/>
        </authorList>
    </citation>
    <scope>NUCLEOTIDE SEQUENCE [LARGE SCALE GENOMIC DNA]</scope>
    <source>
        <strain evidence="1">Phe10_nw2017</strain>
    </source>
</reference>
<organism evidence="1 2">
    <name type="scientific">Planctomyces bekefii</name>
    <dbReference type="NCBI Taxonomy" id="1653850"/>
    <lineage>
        <taxon>Bacteria</taxon>
        <taxon>Pseudomonadati</taxon>
        <taxon>Planctomycetota</taxon>
        <taxon>Planctomycetia</taxon>
        <taxon>Planctomycetales</taxon>
        <taxon>Planctomycetaceae</taxon>
        <taxon>Planctomyces</taxon>
    </lineage>
</organism>